<keyword evidence="4" id="KW-1185">Reference proteome</keyword>
<evidence type="ECO:0000313" key="3">
    <source>
        <dbReference type="EMBL" id="CEM14674.1"/>
    </source>
</evidence>
<dbReference type="GO" id="GO:0019005">
    <property type="term" value="C:SCF ubiquitin ligase complex"/>
    <property type="evidence" value="ECO:0007669"/>
    <property type="project" value="TreeGrafter"/>
</dbReference>
<dbReference type="InterPro" id="IPR057207">
    <property type="entry name" value="FBXL15_LRR"/>
</dbReference>
<dbReference type="PANTHER" id="PTHR13318">
    <property type="entry name" value="PARTNER OF PAIRED, ISOFORM B-RELATED"/>
    <property type="match status" value="1"/>
</dbReference>
<feature type="domain" description="F-box/LRR-repeat protein 15-like leucin rich repeat" evidence="2">
    <location>
        <begin position="297"/>
        <end position="425"/>
    </location>
</feature>
<dbReference type="SMART" id="SM00367">
    <property type="entry name" value="LRR_CC"/>
    <property type="match status" value="5"/>
</dbReference>
<evidence type="ECO:0000256" key="1">
    <source>
        <dbReference type="SAM" id="MobiDB-lite"/>
    </source>
</evidence>
<feature type="compositionally biased region" description="Acidic residues" evidence="1">
    <location>
        <begin position="23"/>
        <end position="33"/>
    </location>
</feature>
<protein>
    <recommendedName>
        <fullName evidence="2">F-box/LRR-repeat protein 15-like leucin rich repeat domain-containing protein</fullName>
    </recommendedName>
</protein>
<name>A0A0G4FL20_VITBC</name>
<feature type="region of interest" description="Disordered" evidence="1">
    <location>
        <begin position="20"/>
        <end position="48"/>
    </location>
</feature>
<feature type="region of interest" description="Disordered" evidence="1">
    <location>
        <begin position="527"/>
        <end position="546"/>
    </location>
</feature>
<dbReference type="OrthoDB" id="10257471at2759"/>
<dbReference type="InterPro" id="IPR036047">
    <property type="entry name" value="F-box-like_dom_sf"/>
</dbReference>
<organism evidence="3 4">
    <name type="scientific">Vitrella brassicaformis (strain CCMP3155)</name>
    <dbReference type="NCBI Taxonomy" id="1169540"/>
    <lineage>
        <taxon>Eukaryota</taxon>
        <taxon>Sar</taxon>
        <taxon>Alveolata</taxon>
        <taxon>Colpodellida</taxon>
        <taxon>Vitrellaceae</taxon>
        <taxon>Vitrella</taxon>
    </lineage>
</organism>
<proteinExistence type="predicted"/>
<feature type="compositionally biased region" description="Basic and acidic residues" evidence="1">
    <location>
        <begin position="609"/>
        <end position="622"/>
    </location>
</feature>
<feature type="region of interest" description="Disordered" evidence="1">
    <location>
        <begin position="448"/>
        <end position="488"/>
    </location>
</feature>
<feature type="compositionally biased region" description="Low complexity" evidence="1">
    <location>
        <begin position="533"/>
        <end position="546"/>
    </location>
</feature>
<dbReference type="InParanoid" id="A0A0G4FL20"/>
<dbReference type="Pfam" id="PF25372">
    <property type="entry name" value="DUF7885"/>
    <property type="match status" value="1"/>
</dbReference>
<dbReference type="STRING" id="1169540.A0A0G4FL20"/>
<accession>A0A0G4FL20</accession>
<dbReference type="AlphaFoldDB" id="A0A0G4FL20"/>
<evidence type="ECO:0000313" key="4">
    <source>
        <dbReference type="Proteomes" id="UP000041254"/>
    </source>
</evidence>
<dbReference type="GO" id="GO:0031146">
    <property type="term" value="P:SCF-dependent proteasomal ubiquitin-dependent protein catabolic process"/>
    <property type="evidence" value="ECO:0007669"/>
    <property type="project" value="TreeGrafter"/>
</dbReference>
<gene>
    <name evidence="3" type="ORF">Vbra_21456</name>
</gene>
<dbReference type="InterPro" id="IPR006553">
    <property type="entry name" value="Leu-rich_rpt_Cys-con_subtyp"/>
</dbReference>
<dbReference type="VEuPathDB" id="CryptoDB:Vbra_21456"/>
<dbReference type="InterPro" id="IPR032675">
    <property type="entry name" value="LRR_dom_sf"/>
</dbReference>
<sequence>MSVVEKLSEQLTDLLEAFSPSQEFEESESEEPGAETSTTHIPIRPAGGGEPPSISDDVIVALCRFLPLLDFLRAVAVSRRFYHLGQSPCLWRLLDLTSINTCPRCLIRFMKTHPLVKELVAPFNGEQCGPMKMLWKAAPQLTRLDLSFLSCLNDASLQSIGRHLKNLEDLCLEGCERITDRGIKELVDLPLKRLNLAHAEMVLGSCLHRFEHLEELNVDGCFHLPPHQIVEIALNRGHGLKSLQIDGEGINGPTGTVLLSCLDLHTFSVSFAQELFPPFVRPSEAVKNRGSDAAGELARMKDLTCLRVRKGSNLSDDDVRRIFGVPRPSLHELVLAECHQLYDGSPIALSCRGLVVLDLSWCWHLSNEDVFNIAQANPKLQTVTLTGLKYLNDSGLLGLPLFCPQLTRLDLTQCDQVPDAFIALLSILYNDATLRIIPQPIHAPMPTALPPRVATTTTSCSGKEGVAGLDEQPSGPGGRTRGWRVATSNDPGTLQYLKEVLPKLDALQQHSPTTQVAFPQPSCACASMDEPLSSSSSASASAPRSVVPHGWAGLAGGAPPLPPLCTLAPFVREHLMEIQTPQPQQHDKGEGGGAESTNNDETSAAGDGDNDKDNGNDNKEGGEATPDNESSFLSICERIATSVYRRRASALPRLLIKNFYNEEEDAWVIEPPIIRRCLMRLEHMG</sequence>
<dbReference type="EMBL" id="CDMY01000456">
    <property type="protein sequence ID" value="CEM14674.1"/>
    <property type="molecule type" value="Genomic_DNA"/>
</dbReference>
<feature type="region of interest" description="Disordered" evidence="1">
    <location>
        <begin position="581"/>
        <end position="629"/>
    </location>
</feature>
<dbReference type="Gene3D" id="3.80.10.10">
    <property type="entry name" value="Ribonuclease Inhibitor"/>
    <property type="match status" value="2"/>
</dbReference>
<dbReference type="SUPFAM" id="SSF52047">
    <property type="entry name" value="RNI-like"/>
    <property type="match status" value="1"/>
</dbReference>
<evidence type="ECO:0000259" key="2">
    <source>
        <dbReference type="Pfam" id="PF25372"/>
    </source>
</evidence>
<reference evidence="3 4" key="1">
    <citation type="submission" date="2014-11" db="EMBL/GenBank/DDBJ databases">
        <authorList>
            <person name="Zhu J."/>
            <person name="Qi W."/>
            <person name="Song R."/>
        </authorList>
    </citation>
    <scope>NUCLEOTIDE SEQUENCE [LARGE SCALE GENOMIC DNA]</scope>
</reference>
<dbReference type="SUPFAM" id="SSF81383">
    <property type="entry name" value="F-box domain"/>
    <property type="match status" value="1"/>
</dbReference>
<dbReference type="Proteomes" id="UP000041254">
    <property type="component" value="Unassembled WGS sequence"/>
</dbReference>